<keyword evidence="3" id="KW-1185">Reference proteome</keyword>
<dbReference type="EMBL" id="CAJFCW020000005">
    <property type="protein sequence ID" value="CAG9121608.1"/>
    <property type="molecule type" value="Genomic_DNA"/>
</dbReference>
<accession>A0A811LFR2</accession>
<feature type="compositionally biased region" description="Polar residues" evidence="1">
    <location>
        <begin position="1"/>
        <end position="11"/>
    </location>
</feature>
<reference evidence="2" key="1">
    <citation type="submission" date="2020-09" db="EMBL/GenBank/DDBJ databases">
        <authorList>
            <person name="Kikuchi T."/>
        </authorList>
    </citation>
    <scope>NUCLEOTIDE SEQUENCE</scope>
    <source>
        <strain evidence="2">SH1</strain>
    </source>
</reference>
<organism evidence="2 3">
    <name type="scientific">Bursaphelenchus okinawaensis</name>
    <dbReference type="NCBI Taxonomy" id="465554"/>
    <lineage>
        <taxon>Eukaryota</taxon>
        <taxon>Metazoa</taxon>
        <taxon>Ecdysozoa</taxon>
        <taxon>Nematoda</taxon>
        <taxon>Chromadorea</taxon>
        <taxon>Rhabditida</taxon>
        <taxon>Tylenchina</taxon>
        <taxon>Tylenchomorpha</taxon>
        <taxon>Aphelenchoidea</taxon>
        <taxon>Aphelenchoididae</taxon>
        <taxon>Bursaphelenchus</taxon>
    </lineage>
</organism>
<name>A0A811LFR2_9BILA</name>
<dbReference type="Proteomes" id="UP000614601">
    <property type="component" value="Unassembled WGS sequence"/>
</dbReference>
<feature type="region of interest" description="Disordered" evidence="1">
    <location>
        <begin position="1"/>
        <end position="24"/>
    </location>
</feature>
<sequence length="315" mass="36035">MNQNLMNNHNIPQEGYSPGQNHGYNYRANQLHIDVGNNGQGNFISPDPSAQPSYYPTNSGPRSDSYAHINDELCVPQQKKSCSVSPSNYFNHQYPSYHNMDSNRQDTMGRQDSMGRQDTMSNIRSEGLRQDTIRYDTFNEQPWRKSSLAPNMRLNSSHSPSSGGYMNYGQVKKSTNFNYNQYDQPVVRKTSFALFDDKKENRKDSLFPAKSYTNLTKPDKTRSQSLSAAEFLKREGNAKPLVKQNQSLWQHASKLRSAKNSIVGAAPTKHQLGLTYTPPPMLMPKRSGTGLYWSIRKNCEFYFLKGVFLWILRIF</sequence>
<proteinExistence type="predicted"/>
<evidence type="ECO:0000256" key="1">
    <source>
        <dbReference type="SAM" id="MobiDB-lite"/>
    </source>
</evidence>
<feature type="compositionally biased region" description="Polar residues" evidence="1">
    <location>
        <begin position="40"/>
        <end position="62"/>
    </location>
</feature>
<dbReference type="EMBL" id="CAJFDH010000005">
    <property type="protein sequence ID" value="CAD5226005.1"/>
    <property type="molecule type" value="Genomic_DNA"/>
</dbReference>
<evidence type="ECO:0000313" key="2">
    <source>
        <dbReference type="EMBL" id="CAD5226005.1"/>
    </source>
</evidence>
<protein>
    <submittedName>
        <fullName evidence="2">Uncharacterized protein</fullName>
    </submittedName>
</protein>
<dbReference type="AlphaFoldDB" id="A0A811LFR2"/>
<feature type="region of interest" description="Disordered" evidence="1">
    <location>
        <begin position="38"/>
        <end position="62"/>
    </location>
</feature>
<dbReference type="Proteomes" id="UP000783686">
    <property type="component" value="Unassembled WGS sequence"/>
</dbReference>
<gene>
    <name evidence="2" type="ORF">BOKJ2_LOCUS11861</name>
</gene>
<comment type="caution">
    <text evidence="2">The sequence shown here is derived from an EMBL/GenBank/DDBJ whole genome shotgun (WGS) entry which is preliminary data.</text>
</comment>
<evidence type="ECO:0000313" key="3">
    <source>
        <dbReference type="Proteomes" id="UP000614601"/>
    </source>
</evidence>